<protein>
    <submittedName>
        <fullName evidence="2">Uncharacterized protein</fullName>
    </submittedName>
</protein>
<organism evidence="2 3">
    <name type="scientific">Nitzschia inconspicua</name>
    <dbReference type="NCBI Taxonomy" id="303405"/>
    <lineage>
        <taxon>Eukaryota</taxon>
        <taxon>Sar</taxon>
        <taxon>Stramenopiles</taxon>
        <taxon>Ochrophyta</taxon>
        <taxon>Bacillariophyta</taxon>
        <taxon>Bacillariophyceae</taxon>
        <taxon>Bacillariophycidae</taxon>
        <taxon>Bacillariales</taxon>
        <taxon>Bacillariaceae</taxon>
        <taxon>Nitzschia</taxon>
    </lineage>
</organism>
<keyword evidence="1" id="KW-1133">Transmembrane helix</keyword>
<name>A0A9K3LT88_9STRA</name>
<feature type="transmembrane region" description="Helical" evidence="1">
    <location>
        <begin position="198"/>
        <end position="214"/>
    </location>
</feature>
<accession>A0A9K3LT88</accession>
<feature type="transmembrane region" description="Helical" evidence="1">
    <location>
        <begin position="144"/>
        <end position="163"/>
    </location>
</feature>
<sequence>MMKSLIEKGTQNGPTTTLKYYLFDRSTIVSSTKEVYLIDHHYFYRRSFDSTTTATTNTMSDSYTYHKAGLEAELGGTPQFRGKQGHSCCGCCCDTRRAVIICNLVMIVLQVLTGTFLVAGVELFEAAAKTADDDAVINAGKQLQQIPMGLVVTLIFLQIVLHSIGVQGAIVYKKWMVYCALASFAINVVANIFQLNPAGVIFNVCLAYPHVFFIKEMNENIMTPENYPNEVQSCCCV</sequence>
<dbReference type="EMBL" id="JAGRRH010000006">
    <property type="protein sequence ID" value="KAG7368093.1"/>
    <property type="molecule type" value="Genomic_DNA"/>
</dbReference>
<reference evidence="2" key="1">
    <citation type="journal article" date="2021" name="Sci. Rep.">
        <title>Diploid genomic architecture of Nitzschia inconspicua, an elite biomass production diatom.</title>
        <authorList>
            <person name="Oliver A."/>
            <person name="Podell S."/>
            <person name="Pinowska A."/>
            <person name="Traller J.C."/>
            <person name="Smith S.R."/>
            <person name="McClure R."/>
            <person name="Beliaev A."/>
            <person name="Bohutskyi P."/>
            <person name="Hill E.A."/>
            <person name="Rabines A."/>
            <person name="Zheng H."/>
            <person name="Allen L.Z."/>
            <person name="Kuo A."/>
            <person name="Grigoriev I.V."/>
            <person name="Allen A.E."/>
            <person name="Hazlebeck D."/>
            <person name="Allen E.E."/>
        </authorList>
    </citation>
    <scope>NUCLEOTIDE SEQUENCE</scope>
    <source>
        <strain evidence="2">Hildebrandi</strain>
    </source>
</reference>
<reference evidence="2" key="2">
    <citation type="submission" date="2021-04" db="EMBL/GenBank/DDBJ databases">
        <authorList>
            <person name="Podell S."/>
        </authorList>
    </citation>
    <scope>NUCLEOTIDE SEQUENCE</scope>
    <source>
        <strain evidence="2">Hildebrandi</strain>
    </source>
</reference>
<dbReference type="OrthoDB" id="47348at2759"/>
<dbReference type="Proteomes" id="UP000693970">
    <property type="component" value="Unassembled WGS sequence"/>
</dbReference>
<evidence type="ECO:0000313" key="3">
    <source>
        <dbReference type="Proteomes" id="UP000693970"/>
    </source>
</evidence>
<gene>
    <name evidence="2" type="ORF">IV203_030836</name>
</gene>
<evidence type="ECO:0000256" key="1">
    <source>
        <dbReference type="SAM" id="Phobius"/>
    </source>
</evidence>
<keyword evidence="1" id="KW-0812">Transmembrane</keyword>
<evidence type="ECO:0000313" key="2">
    <source>
        <dbReference type="EMBL" id="KAG7368093.1"/>
    </source>
</evidence>
<comment type="caution">
    <text evidence="2">The sequence shown here is derived from an EMBL/GenBank/DDBJ whole genome shotgun (WGS) entry which is preliminary data.</text>
</comment>
<dbReference type="AlphaFoldDB" id="A0A9K3LT88"/>
<keyword evidence="1" id="KW-0472">Membrane</keyword>
<proteinExistence type="predicted"/>
<feature type="transmembrane region" description="Helical" evidence="1">
    <location>
        <begin position="104"/>
        <end position="124"/>
    </location>
</feature>
<keyword evidence="3" id="KW-1185">Reference proteome</keyword>